<dbReference type="Proteomes" id="UP000033651">
    <property type="component" value="Unassembled WGS sequence"/>
</dbReference>
<dbReference type="InterPro" id="IPR010505">
    <property type="entry name" value="MoaA_twitch"/>
</dbReference>
<keyword evidence="9" id="KW-0342">GTP-binding</keyword>
<evidence type="ECO:0000256" key="2">
    <source>
        <dbReference type="ARBA" id="ARBA00012167"/>
    </source>
</evidence>
<dbReference type="GO" id="GO:0051539">
    <property type="term" value="F:4 iron, 4 sulfur cluster binding"/>
    <property type="evidence" value="ECO:0007669"/>
    <property type="project" value="UniProtKB-KW"/>
</dbReference>
<reference evidence="14 15" key="1">
    <citation type="submission" date="2015-03" db="EMBL/GenBank/DDBJ databases">
        <title>Draft genome sequence of Luteibacter yeojuensis strain SU11.</title>
        <authorList>
            <person name="Sulaiman J."/>
            <person name="Priya K."/>
            <person name="Chan K.-G."/>
        </authorList>
    </citation>
    <scope>NUCLEOTIDE SEQUENCE [LARGE SCALE GENOMIC DNA]</scope>
    <source>
        <strain evidence="14 15">SU11</strain>
    </source>
</reference>
<keyword evidence="10" id="KW-0501">Molybdenum cofactor biosynthesis</keyword>
<evidence type="ECO:0000256" key="6">
    <source>
        <dbReference type="ARBA" id="ARBA00022741"/>
    </source>
</evidence>
<dbReference type="InterPro" id="IPR058240">
    <property type="entry name" value="rSAM_sf"/>
</dbReference>
<dbReference type="GO" id="GO:0061798">
    <property type="term" value="F:GTP 3',8'-cyclase activity"/>
    <property type="evidence" value="ECO:0007669"/>
    <property type="project" value="UniProtKB-EC"/>
</dbReference>
<dbReference type="EMBL" id="JZRB01000012">
    <property type="protein sequence ID" value="KJV36140.1"/>
    <property type="molecule type" value="Genomic_DNA"/>
</dbReference>
<dbReference type="GO" id="GO:0005525">
    <property type="term" value="F:GTP binding"/>
    <property type="evidence" value="ECO:0007669"/>
    <property type="project" value="UniProtKB-KW"/>
</dbReference>
<dbReference type="GO" id="GO:0046872">
    <property type="term" value="F:metal ion binding"/>
    <property type="evidence" value="ECO:0007669"/>
    <property type="project" value="UniProtKB-KW"/>
</dbReference>
<comment type="catalytic activity">
    <reaction evidence="12">
        <text>GTP + AH2 + S-adenosyl-L-methionine = (8S)-3',8-cyclo-7,8-dihydroguanosine 5'-triphosphate + 5'-deoxyadenosine + L-methionine + A + H(+)</text>
        <dbReference type="Rhea" id="RHEA:49576"/>
        <dbReference type="ChEBI" id="CHEBI:13193"/>
        <dbReference type="ChEBI" id="CHEBI:15378"/>
        <dbReference type="ChEBI" id="CHEBI:17319"/>
        <dbReference type="ChEBI" id="CHEBI:17499"/>
        <dbReference type="ChEBI" id="CHEBI:37565"/>
        <dbReference type="ChEBI" id="CHEBI:57844"/>
        <dbReference type="ChEBI" id="CHEBI:59789"/>
        <dbReference type="ChEBI" id="CHEBI:131766"/>
        <dbReference type="EC" id="4.1.99.22"/>
    </reaction>
</comment>
<dbReference type="InterPro" id="IPR050105">
    <property type="entry name" value="MoCo_biosynth_MoaA/MoaC"/>
</dbReference>
<dbReference type="PANTHER" id="PTHR22960">
    <property type="entry name" value="MOLYBDOPTERIN COFACTOR SYNTHESIS PROTEIN A"/>
    <property type="match status" value="1"/>
</dbReference>
<dbReference type="Pfam" id="PF04055">
    <property type="entry name" value="Radical_SAM"/>
    <property type="match status" value="1"/>
</dbReference>
<name>A0A0F3KY10_9GAMM</name>
<evidence type="ECO:0000313" key="15">
    <source>
        <dbReference type="Proteomes" id="UP000033651"/>
    </source>
</evidence>
<dbReference type="GO" id="GO:0061799">
    <property type="term" value="F:cyclic pyranopterin monophosphate synthase activity"/>
    <property type="evidence" value="ECO:0007669"/>
    <property type="project" value="TreeGrafter"/>
</dbReference>
<evidence type="ECO:0000256" key="4">
    <source>
        <dbReference type="ARBA" id="ARBA00022691"/>
    </source>
</evidence>
<dbReference type="AlphaFoldDB" id="A0A0F3KY10"/>
<evidence type="ECO:0000256" key="5">
    <source>
        <dbReference type="ARBA" id="ARBA00022723"/>
    </source>
</evidence>
<sequence length="327" mass="35291">MCAMPALIDSHGRTKRKLRVSLTDRCNFRCTYCMPEHPAWLPRASLLGRGEILRLAGLFVDAGIDQIRLTGGEPLLRRDLVECVRAIDSLRERGLRRLSMTTNASRIAPVAAALVAAGIDDFNVSLDAVDPAAFRALTKREVAPVLDGIRALADAGAAVKLNAVVVRGGNDTQVVPLLEWAMQQGLPLRFIEYMPLDAPGQWQRGAVVTEAEMLAAIGERHAVEALPRGNDPASPYRVDGHYPLGIISTVSHPFCASCDRLRITATGELFTCLFSAVGTPLGARMRDGAGDDELNTTIRRAVWLKDAGYAAHPGPVDRPITMHAMGG</sequence>
<dbReference type="Gene3D" id="3.20.20.70">
    <property type="entry name" value="Aldolase class I"/>
    <property type="match status" value="1"/>
</dbReference>
<accession>A0A0F3KY10</accession>
<evidence type="ECO:0000256" key="11">
    <source>
        <dbReference type="ARBA" id="ARBA00023239"/>
    </source>
</evidence>
<dbReference type="InterPro" id="IPR013483">
    <property type="entry name" value="MoaA"/>
</dbReference>
<evidence type="ECO:0000256" key="7">
    <source>
        <dbReference type="ARBA" id="ARBA00023004"/>
    </source>
</evidence>
<feature type="domain" description="Radical SAM core" evidence="13">
    <location>
        <begin position="10"/>
        <end position="224"/>
    </location>
</feature>
<keyword evidence="11" id="KW-0456">Lyase</keyword>
<dbReference type="InterPro" id="IPR006638">
    <property type="entry name" value="Elp3/MiaA/NifB-like_rSAM"/>
</dbReference>
<keyword evidence="4" id="KW-0949">S-adenosyl-L-methionine</keyword>
<dbReference type="EC" id="4.1.99.22" evidence="2"/>
<dbReference type="InterPro" id="IPR040064">
    <property type="entry name" value="MoaA-like"/>
</dbReference>
<keyword evidence="8" id="KW-0411">Iron-sulfur</keyword>
<evidence type="ECO:0000256" key="1">
    <source>
        <dbReference type="ARBA" id="ARBA00001966"/>
    </source>
</evidence>
<dbReference type="CDD" id="cd21117">
    <property type="entry name" value="Twitch_MoaA"/>
    <property type="match status" value="1"/>
</dbReference>
<evidence type="ECO:0000256" key="12">
    <source>
        <dbReference type="ARBA" id="ARBA00048697"/>
    </source>
</evidence>
<dbReference type="InterPro" id="IPR013785">
    <property type="entry name" value="Aldolase_TIM"/>
</dbReference>
<dbReference type="SFLD" id="SFLDG01386">
    <property type="entry name" value="main_SPASM_domain-containing"/>
    <property type="match status" value="1"/>
</dbReference>
<dbReference type="SFLD" id="SFLDG01383">
    <property type="entry name" value="cyclic_pyranopterin_phosphate"/>
    <property type="match status" value="1"/>
</dbReference>
<dbReference type="SUPFAM" id="SSF102114">
    <property type="entry name" value="Radical SAM enzymes"/>
    <property type="match status" value="1"/>
</dbReference>
<dbReference type="Pfam" id="PF06463">
    <property type="entry name" value="Mob_synth_C"/>
    <property type="match status" value="1"/>
</dbReference>
<keyword evidence="6" id="KW-0547">Nucleotide-binding</keyword>
<dbReference type="OrthoDB" id="9763993at2"/>
<gene>
    <name evidence="14" type="ORF">VI08_06075</name>
</gene>
<keyword evidence="15" id="KW-1185">Reference proteome</keyword>
<evidence type="ECO:0000256" key="9">
    <source>
        <dbReference type="ARBA" id="ARBA00023134"/>
    </source>
</evidence>
<evidence type="ECO:0000256" key="3">
    <source>
        <dbReference type="ARBA" id="ARBA00022485"/>
    </source>
</evidence>
<evidence type="ECO:0000313" key="14">
    <source>
        <dbReference type="EMBL" id="KJV36140.1"/>
    </source>
</evidence>
<proteinExistence type="predicted"/>
<keyword evidence="7" id="KW-0408">Iron</keyword>
<dbReference type="SMART" id="SM00729">
    <property type="entry name" value="Elp3"/>
    <property type="match status" value="1"/>
</dbReference>
<protein>
    <recommendedName>
        <fullName evidence="2">GTP 3',8-cyclase</fullName>
        <ecNumber evidence="2">4.1.99.22</ecNumber>
    </recommendedName>
</protein>
<comment type="cofactor">
    <cofactor evidence="1">
        <name>[4Fe-4S] cluster</name>
        <dbReference type="ChEBI" id="CHEBI:49883"/>
    </cofactor>
</comment>
<dbReference type="PANTHER" id="PTHR22960:SF0">
    <property type="entry name" value="MOLYBDENUM COFACTOR BIOSYNTHESIS PROTEIN 1"/>
    <property type="match status" value="1"/>
</dbReference>
<dbReference type="PROSITE" id="PS51918">
    <property type="entry name" value="RADICAL_SAM"/>
    <property type="match status" value="1"/>
</dbReference>
<dbReference type="SFLD" id="SFLDG01067">
    <property type="entry name" value="SPASM/twitch_domain_containing"/>
    <property type="match status" value="1"/>
</dbReference>
<evidence type="ECO:0000259" key="13">
    <source>
        <dbReference type="PROSITE" id="PS51918"/>
    </source>
</evidence>
<dbReference type="PATRIC" id="fig|345309.4.peg.386"/>
<dbReference type="NCBIfam" id="TIGR02666">
    <property type="entry name" value="moaA"/>
    <property type="match status" value="1"/>
</dbReference>
<evidence type="ECO:0000256" key="10">
    <source>
        <dbReference type="ARBA" id="ARBA00023150"/>
    </source>
</evidence>
<dbReference type="UniPathway" id="UPA00344"/>
<dbReference type="GO" id="GO:0006777">
    <property type="term" value="P:Mo-molybdopterin cofactor biosynthetic process"/>
    <property type="evidence" value="ECO:0007669"/>
    <property type="project" value="UniProtKB-KW"/>
</dbReference>
<keyword evidence="3" id="KW-0004">4Fe-4S</keyword>
<dbReference type="CDD" id="cd01335">
    <property type="entry name" value="Radical_SAM"/>
    <property type="match status" value="1"/>
</dbReference>
<organism evidence="14 15">
    <name type="scientific">Luteibacter yeojuensis</name>
    <dbReference type="NCBI Taxonomy" id="345309"/>
    <lineage>
        <taxon>Bacteria</taxon>
        <taxon>Pseudomonadati</taxon>
        <taxon>Pseudomonadota</taxon>
        <taxon>Gammaproteobacteria</taxon>
        <taxon>Lysobacterales</taxon>
        <taxon>Rhodanobacteraceae</taxon>
        <taxon>Luteibacter</taxon>
    </lineage>
</organism>
<comment type="caution">
    <text evidence="14">The sequence shown here is derived from an EMBL/GenBank/DDBJ whole genome shotgun (WGS) entry which is preliminary data.</text>
</comment>
<dbReference type="InterPro" id="IPR000385">
    <property type="entry name" value="MoaA_NifB_PqqE_Fe-S-bd_CS"/>
</dbReference>
<evidence type="ECO:0000256" key="8">
    <source>
        <dbReference type="ARBA" id="ARBA00023014"/>
    </source>
</evidence>
<dbReference type="PROSITE" id="PS01305">
    <property type="entry name" value="MOAA_NIFB_PQQE"/>
    <property type="match status" value="1"/>
</dbReference>
<dbReference type="SFLD" id="SFLDS00029">
    <property type="entry name" value="Radical_SAM"/>
    <property type="match status" value="1"/>
</dbReference>
<keyword evidence="5" id="KW-0479">Metal-binding</keyword>
<dbReference type="InterPro" id="IPR007197">
    <property type="entry name" value="rSAM"/>
</dbReference>